<reference evidence="2" key="1">
    <citation type="submission" date="2022-11" db="UniProtKB">
        <authorList>
            <consortium name="WormBaseParasite"/>
        </authorList>
    </citation>
    <scope>IDENTIFICATION</scope>
</reference>
<protein>
    <submittedName>
        <fullName evidence="2">Uncharacterized protein</fullName>
    </submittedName>
</protein>
<sequence>MPDCNQMTLKHELAAIALEAGEEPTAFLNKVTTYDQLLYQNEDQTFWHKQVIETFLTKMPIFYQLTIDEQAKTFTNVQQLANAVAKTHSILNATKVEIRTAEQPILNTYAIYWNYEYGGPWEQHIVYNVLWAPNVTTPTDSSCTSSQSSEILLALLALSSTSAAAMVTTLGVPSNVQPTSTANIVMPSKGIASAMPIVSPGIVQWAATAQATDNPCHIQSSICQIGNLTPSIETIVKKQASTHAFQISVRIGSIYT</sequence>
<keyword evidence="1" id="KW-1185">Reference proteome</keyword>
<evidence type="ECO:0000313" key="2">
    <source>
        <dbReference type="WBParaSite" id="nRc.2.0.1.t06165-RA"/>
    </source>
</evidence>
<proteinExistence type="predicted"/>
<accession>A0A915HWI4</accession>
<evidence type="ECO:0000313" key="1">
    <source>
        <dbReference type="Proteomes" id="UP000887565"/>
    </source>
</evidence>
<dbReference type="AlphaFoldDB" id="A0A915HWI4"/>
<dbReference type="Proteomes" id="UP000887565">
    <property type="component" value="Unplaced"/>
</dbReference>
<name>A0A915HWI4_ROMCU</name>
<dbReference type="WBParaSite" id="nRc.2.0.1.t06165-RA">
    <property type="protein sequence ID" value="nRc.2.0.1.t06165-RA"/>
    <property type="gene ID" value="nRc.2.0.1.g06165"/>
</dbReference>
<organism evidence="1 2">
    <name type="scientific">Romanomermis culicivorax</name>
    <name type="common">Nematode worm</name>
    <dbReference type="NCBI Taxonomy" id="13658"/>
    <lineage>
        <taxon>Eukaryota</taxon>
        <taxon>Metazoa</taxon>
        <taxon>Ecdysozoa</taxon>
        <taxon>Nematoda</taxon>
        <taxon>Enoplea</taxon>
        <taxon>Dorylaimia</taxon>
        <taxon>Mermithida</taxon>
        <taxon>Mermithoidea</taxon>
        <taxon>Mermithidae</taxon>
        <taxon>Romanomermis</taxon>
    </lineage>
</organism>